<evidence type="ECO:0000256" key="1">
    <source>
        <dbReference type="ARBA" id="ARBA00002053"/>
    </source>
</evidence>
<dbReference type="Pfam" id="PF02221">
    <property type="entry name" value="E1_DerP2_DerF2"/>
    <property type="match status" value="1"/>
</dbReference>
<keyword evidence="4" id="KW-0813">Transport</keyword>
<dbReference type="Proteomes" id="UP001327560">
    <property type="component" value="Chromosome 6"/>
</dbReference>
<keyword evidence="10" id="KW-1185">Reference proteome</keyword>
<feature type="domain" description="MD-2-related lipid-recognition" evidence="8">
    <location>
        <begin position="7"/>
        <end position="109"/>
    </location>
</feature>
<organism evidence="9 10">
    <name type="scientific">Canna indica</name>
    <name type="common">Indian-shot</name>
    <dbReference type="NCBI Taxonomy" id="4628"/>
    <lineage>
        <taxon>Eukaryota</taxon>
        <taxon>Viridiplantae</taxon>
        <taxon>Streptophyta</taxon>
        <taxon>Embryophyta</taxon>
        <taxon>Tracheophyta</taxon>
        <taxon>Spermatophyta</taxon>
        <taxon>Magnoliopsida</taxon>
        <taxon>Liliopsida</taxon>
        <taxon>Zingiberales</taxon>
        <taxon>Cannaceae</taxon>
        <taxon>Canna</taxon>
    </lineage>
</organism>
<feature type="signal peptide" evidence="7">
    <location>
        <begin position="1"/>
        <end position="24"/>
    </location>
</feature>
<dbReference type="EMBL" id="CP136895">
    <property type="protein sequence ID" value="WOL10896.1"/>
    <property type="molecule type" value="Genomic_DNA"/>
</dbReference>
<name>A0AAQ3QFG1_9LILI</name>
<evidence type="ECO:0000256" key="6">
    <source>
        <dbReference type="ARBA" id="ARBA00023055"/>
    </source>
</evidence>
<evidence type="ECO:0000256" key="5">
    <source>
        <dbReference type="ARBA" id="ARBA00022729"/>
    </source>
</evidence>
<reference evidence="9 10" key="1">
    <citation type="submission" date="2023-10" db="EMBL/GenBank/DDBJ databases">
        <title>Chromosome-scale genome assembly provides insights into flower coloration mechanisms of Canna indica.</title>
        <authorList>
            <person name="Li C."/>
        </authorList>
    </citation>
    <scope>NUCLEOTIDE SEQUENCE [LARGE SCALE GENOMIC DNA]</scope>
    <source>
        <tissue evidence="9">Flower</tissue>
    </source>
</reference>
<dbReference type="InterPro" id="IPR003172">
    <property type="entry name" value="ML_dom"/>
</dbReference>
<evidence type="ECO:0000256" key="3">
    <source>
        <dbReference type="ARBA" id="ARBA00011245"/>
    </source>
</evidence>
<dbReference type="GO" id="GO:0032934">
    <property type="term" value="F:sterol binding"/>
    <property type="evidence" value="ECO:0007669"/>
    <property type="project" value="InterPro"/>
</dbReference>
<dbReference type="Gene3D" id="2.60.40.770">
    <property type="match status" value="1"/>
</dbReference>
<evidence type="ECO:0000256" key="4">
    <source>
        <dbReference type="ARBA" id="ARBA00022448"/>
    </source>
</evidence>
<comment type="subunit">
    <text evidence="3">Monomer.</text>
</comment>
<accession>A0AAQ3QFG1</accession>
<dbReference type="InterPro" id="IPR014756">
    <property type="entry name" value="Ig_E-set"/>
</dbReference>
<protein>
    <submittedName>
        <fullName evidence="9">Phosphatidylglycerol/phosphatidylinositol transfer protein-like isoform X2</fullName>
    </submittedName>
</protein>
<dbReference type="PANTHER" id="PTHR11306:SF0">
    <property type="entry name" value="PHOSPHATIDYLGLYCEROL_PHOSPHATIDYLINOSITOL TRANSFER PROTEIN"/>
    <property type="match status" value="1"/>
</dbReference>
<evidence type="ECO:0000313" key="10">
    <source>
        <dbReference type="Proteomes" id="UP001327560"/>
    </source>
</evidence>
<dbReference type="SUPFAM" id="SSF81296">
    <property type="entry name" value="E set domains"/>
    <property type="match status" value="1"/>
</dbReference>
<dbReference type="AlphaFoldDB" id="A0AAQ3QFG1"/>
<comment type="similarity">
    <text evidence="2">Belongs to the NPC2 family.</text>
</comment>
<dbReference type="GO" id="GO:0015918">
    <property type="term" value="P:sterol transport"/>
    <property type="evidence" value="ECO:0007669"/>
    <property type="project" value="InterPro"/>
</dbReference>
<evidence type="ECO:0000256" key="2">
    <source>
        <dbReference type="ARBA" id="ARBA00006370"/>
    </source>
</evidence>
<dbReference type="SMART" id="SM00737">
    <property type="entry name" value="ML"/>
    <property type="match status" value="1"/>
</dbReference>
<feature type="chain" id="PRO_5042847122" evidence="7">
    <location>
        <begin position="25"/>
        <end position="120"/>
    </location>
</feature>
<keyword evidence="5 7" id="KW-0732">Signal</keyword>
<proteinExistence type="inferred from homology"/>
<dbReference type="InterPro" id="IPR039670">
    <property type="entry name" value="NPC2-like"/>
</dbReference>
<keyword evidence="6" id="KW-0445">Lipid transport</keyword>
<sequence length="120" mass="13359">MPLLHVFCLCWAVSFLLLAGSTQARQIEYCEGALTQGKLAIDVKYFGMHIYQETRDLCKETSSCPISTGDFVLLHEEILPSFTPPGSYTLNMKILGEEDKLLTCFNFDFSIGFMSSVASS</sequence>
<evidence type="ECO:0000313" key="9">
    <source>
        <dbReference type="EMBL" id="WOL10896.1"/>
    </source>
</evidence>
<evidence type="ECO:0000256" key="7">
    <source>
        <dbReference type="SAM" id="SignalP"/>
    </source>
</evidence>
<dbReference type="PANTHER" id="PTHR11306">
    <property type="entry name" value="NIEMANN PICK TYPE C2 PROTEIN NPC2-RELATED"/>
    <property type="match status" value="1"/>
</dbReference>
<comment type="function">
    <text evidence="1">Catalyzes the intermembrane transfer of phosphatidylglycerol and phosphatidylinositol.</text>
</comment>
<gene>
    <name evidence="9" type="ORF">Cni_G19655</name>
</gene>
<evidence type="ECO:0000259" key="8">
    <source>
        <dbReference type="SMART" id="SM00737"/>
    </source>
</evidence>